<dbReference type="GO" id="GO:0016846">
    <property type="term" value="F:carbon-sulfur lyase activity"/>
    <property type="evidence" value="ECO:0007669"/>
    <property type="project" value="InterPro"/>
</dbReference>
<dbReference type="InParanoid" id="G2QJ67"/>
<gene>
    <name evidence="6" type="ORF">MYCTH_2308106</name>
</gene>
<dbReference type="InterPro" id="IPR011057">
    <property type="entry name" value="Mss4-like_sf"/>
</dbReference>
<dbReference type="GeneID" id="11506759"/>
<dbReference type="PANTHER" id="PTHR33337">
    <property type="entry name" value="GFA DOMAIN-CONTAINING PROTEIN"/>
    <property type="match status" value="1"/>
</dbReference>
<dbReference type="EMBL" id="CP003006">
    <property type="protein sequence ID" value="AEO59642.1"/>
    <property type="molecule type" value="Genomic_DNA"/>
</dbReference>
<evidence type="ECO:0000256" key="3">
    <source>
        <dbReference type="ARBA" id="ARBA00022833"/>
    </source>
</evidence>
<dbReference type="HOGENOM" id="CLU_055491_3_3_1"/>
<evidence type="ECO:0000256" key="4">
    <source>
        <dbReference type="ARBA" id="ARBA00023239"/>
    </source>
</evidence>
<dbReference type="InterPro" id="IPR006913">
    <property type="entry name" value="CENP-V/GFA"/>
</dbReference>
<evidence type="ECO:0000256" key="2">
    <source>
        <dbReference type="ARBA" id="ARBA00022723"/>
    </source>
</evidence>
<dbReference type="KEGG" id="mtm:MYCTH_2308106"/>
<reference evidence="6 7" key="1">
    <citation type="journal article" date="2011" name="Nat. Biotechnol.">
        <title>Comparative genomic analysis of the thermophilic biomass-degrading fungi Myceliophthora thermophila and Thielavia terrestris.</title>
        <authorList>
            <person name="Berka R.M."/>
            <person name="Grigoriev I.V."/>
            <person name="Otillar R."/>
            <person name="Salamov A."/>
            <person name="Grimwood J."/>
            <person name="Reid I."/>
            <person name="Ishmael N."/>
            <person name="John T."/>
            <person name="Darmond C."/>
            <person name="Moisan M.-C."/>
            <person name="Henrissat B."/>
            <person name="Coutinho P.M."/>
            <person name="Lombard V."/>
            <person name="Natvig D.O."/>
            <person name="Lindquist E."/>
            <person name="Schmutz J."/>
            <person name="Lucas S."/>
            <person name="Harris P."/>
            <person name="Powlowski J."/>
            <person name="Bellemare A."/>
            <person name="Taylor D."/>
            <person name="Butler G."/>
            <person name="de Vries R.P."/>
            <person name="Allijn I.E."/>
            <person name="van den Brink J."/>
            <person name="Ushinsky S."/>
            <person name="Storms R."/>
            <person name="Powell A.J."/>
            <person name="Paulsen I.T."/>
            <person name="Elbourne L.D.H."/>
            <person name="Baker S.E."/>
            <person name="Magnuson J."/>
            <person name="LaBoissiere S."/>
            <person name="Clutterbuck A.J."/>
            <person name="Martinez D."/>
            <person name="Wogulis M."/>
            <person name="de Leon A.L."/>
            <person name="Rey M.W."/>
            <person name="Tsang A."/>
        </authorList>
    </citation>
    <scope>NUCLEOTIDE SEQUENCE [LARGE SCALE GENOMIC DNA]</scope>
    <source>
        <strain evidence="7">ATCC 42464 / BCRC 31852 / DSM 1799</strain>
    </source>
</reference>
<dbReference type="Gene3D" id="3.90.1590.10">
    <property type="entry name" value="glutathione-dependent formaldehyde- activating enzyme (gfa)"/>
    <property type="match status" value="1"/>
</dbReference>
<dbReference type="PANTHER" id="PTHR33337:SF39">
    <property type="entry name" value="DUF636 DOMAIN PROTEIN (AFU_ORTHOLOGUE AFUA_6G11530)"/>
    <property type="match status" value="1"/>
</dbReference>
<name>G2QJ67_THET4</name>
<evidence type="ECO:0000259" key="5">
    <source>
        <dbReference type="PROSITE" id="PS51891"/>
    </source>
</evidence>
<sequence>MTAPETTTTVRGSCLCGKIQFEMNLAKENNCLCFCNSCRKITGSVGMANSWCKHEDLKFLTPPSLMSVYEDKSPDSGGTIHRGFCGTCGSTMISENRKLFPGHWIVPVGALEFDPLTTGWRPGQEFYCKRKMPWFQTPDDTVKYHELFQRDNGNA</sequence>
<comment type="similarity">
    <text evidence="1">Belongs to the Gfa family.</text>
</comment>
<dbReference type="OrthoDB" id="2212170at2759"/>
<evidence type="ECO:0000313" key="7">
    <source>
        <dbReference type="Proteomes" id="UP000007322"/>
    </source>
</evidence>
<dbReference type="Proteomes" id="UP000007322">
    <property type="component" value="Chromosome 5"/>
</dbReference>
<dbReference type="Pfam" id="PF04828">
    <property type="entry name" value="GFA"/>
    <property type="match status" value="1"/>
</dbReference>
<keyword evidence="3" id="KW-0862">Zinc</keyword>
<dbReference type="AlphaFoldDB" id="G2QJ67"/>
<dbReference type="VEuPathDB" id="FungiDB:MYCTH_2308106"/>
<dbReference type="RefSeq" id="XP_003664887.1">
    <property type="nucleotide sequence ID" value="XM_003664839.1"/>
</dbReference>
<dbReference type="PROSITE" id="PS51891">
    <property type="entry name" value="CENP_V_GFA"/>
    <property type="match status" value="1"/>
</dbReference>
<keyword evidence="4" id="KW-0456">Lyase</keyword>
<organism evidence="6 7">
    <name type="scientific">Thermothelomyces thermophilus (strain ATCC 42464 / BCRC 31852 / DSM 1799)</name>
    <name type="common">Sporotrichum thermophile</name>
    <dbReference type="NCBI Taxonomy" id="573729"/>
    <lineage>
        <taxon>Eukaryota</taxon>
        <taxon>Fungi</taxon>
        <taxon>Dikarya</taxon>
        <taxon>Ascomycota</taxon>
        <taxon>Pezizomycotina</taxon>
        <taxon>Sordariomycetes</taxon>
        <taxon>Sordariomycetidae</taxon>
        <taxon>Sordariales</taxon>
        <taxon>Chaetomiaceae</taxon>
        <taxon>Thermothelomyces</taxon>
    </lineage>
</organism>
<dbReference type="STRING" id="573729.G2QJ67"/>
<keyword evidence="2" id="KW-0479">Metal-binding</keyword>
<dbReference type="eggNOG" id="ENOG502SAKX">
    <property type="taxonomic scope" value="Eukaryota"/>
</dbReference>
<dbReference type="SUPFAM" id="SSF51316">
    <property type="entry name" value="Mss4-like"/>
    <property type="match status" value="1"/>
</dbReference>
<dbReference type="GO" id="GO:0046872">
    <property type="term" value="F:metal ion binding"/>
    <property type="evidence" value="ECO:0007669"/>
    <property type="project" value="UniProtKB-KW"/>
</dbReference>
<dbReference type="OMA" id="HIKSFCT"/>
<proteinExistence type="inferred from homology"/>
<evidence type="ECO:0000256" key="1">
    <source>
        <dbReference type="ARBA" id="ARBA00005495"/>
    </source>
</evidence>
<keyword evidence="7" id="KW-1185">Reference proteome</keyword>
<feature type="domain" description="CENP-V/GFA" evidence="5">
    <location>
        <begin position="10"/>
        <end position="121"/>
    </location>
</feature>
<accession>G2QJ67</accession>
<evidence type="ECO:0000313" key="6">
    <source>
        <dbReference type="EMBL" id="AEO59642.1"/>
    </source>
</evidence>
<protein>
    <recommendedName>
        <fullName evidence="5">CENP-V/GFA domain-containing protein</fullName>
    </recommendedName>
</protein>